<sequence>MNGRAELGRSIGVGPCSQVSRRSSHAVYGGVREERNRARRQGPDCHVVGASRTDLWAQEGGEGRRVGLLGGGKHAEEVASVDCKATSAGSSARYCSGILDREEQRTFWQVEPVGLVRPRDDKPLGV</sequence>
<evidence type="ECO:0000313" key="2">
    <source>
        <dbReference type="EMBL" id="PKU61866.1"/>
    </source>
</evidence>
<keyword evidence="3" id="KW-1185">Reference proteome</keyword>
<reference evidence="2 3" key="1">
    <citation type="journal article" date="2016" name="Sci. Rep.">
        <title>The Dendrobium catenatum Lindl. genome sequence provides insights into polysaccharide synthase, floral development and adaptive evolution.</title>
        <authorList>
            <person name="Zhang G.Q."/>
            <person name="Xu Q."/>
            <person name="Bian C."/>
            <person name="Tsai W.C."/>
            <person name="Yeh C.M."/>
            <person name="Liu K.W."/>
            <person name="Yoshida K."/>
            <person name="Zhang L.S."/>
            <person name="Chang S.B."/>
            <person name="Chen F."/>
            <person name="Shi Y."/>
            <person name="Su Y.Y."/>
            <person name="Zhang Y.Q."/>
            <person name="Chen L.J."/>
            <person name="Yin Y."/>
            <person name="Lin M."/>
            <person name="Huang H."/>
            <person name="Deng H."/>
            <person name="Wang Z.W."/>
            <person name="Zhu S.L."/>
            <person name="Zhao X."/>
            <person name="Deng C."/>
            <person name="Niu S.C."/>
            <person name="Huang J."/>
            <person name="Wang M."/>
            <person name="Liu G.H."/>
            <person name="Yang H.J."/>
            <person name="Xiao X.J."/>
            <person name="Hsiao Y.Y."/>
            <person name="Wu W.L."/>
            <person name="Chen Y.Y."/>
            <person name="Mitsuda N."/>
            <person name="Ohme-Takagi M."/>
            <person name="Luo Y.B."/>
            <person name="Van de Peer Y."/>
            <person name="Liu Z.J."/>
        </authorList>
    </citation>
    <scope>NUCLEOTIDE SEQUENCE [LARGE SCALE GENOMIC DNA]</scope>
    <source>
        <tissue evidence="2">The whole plant</tissue>
    </source>
</reference>
<reference evidence="2 3" key="2">
    <citation type="journal article" date="2017" name="Nature">
        <title>The Apostasia genome and the evolution of orchids.</title>
        <authorList>
            <person name="Zhang G.Q."/>
            <person name="Liu K.W."/>
            <person name="Li Z."/>
            <person name="Lohaus R."/>
            <person name="Hsiao Y.Y."/>
            <person name="Niu S.C."/>
            <person name="Wang J.Y."/>
            <person name="Lin Y.C."/>
            <person name="Xu Q."/>
            <person name="Chen L.J."/>
            <person name="Yoshida K."/>
            <person name="Fujiwara S."/>
            <person name="Wang Z.W."/>
            <person name="Zhang Y.Q."/>
            <person name="Mitsuda N."/>
            <person name="Wang M."/>
            <person name="Liu G.H."/>
            <person name="Pecoraro L."/>
            <person name="Huang H.X."/>
            <person name="Xiao X.J."/>
            <person name="Lin M."/>
            <person name="Wu X.Y."/>
            <person name="Wu W.L."/>
            <person name="Chen Y.Y."/>
            <person name="Chang S.B."/>
            <person name="Sakamoto S."/>
            <person name="Ohme-Takagi M."/>
            <person name="Yagi M."/>
            <person name="Zeng S.J."/>
            <person name="Shen C.Y."/>
            <person name="Yeh C.M."/>
            <person name="Luo Y.B."/>
            <person name="Tsai W.C."/>
            <person name="Van de Peer Y."/>
            <person name="Liu Z.J."/>
        </authorList>
    </citation>
    <scope>NUCLEOTIDE SEQUENCE [LARGE SCALE GENOMIC DNA]</scope>
    <source>
        <tissue evidence="2">The whole plant</tissue>
    </source>
</reference>
<dbReference type="EMBL" id="KZ503723">
    <property type="protein sequence ID" value="PKU61866.1"/>
    <property type="molecule type" value="Genomic_DNA"/>
</dbReference>
<organism evidence="2 3">
    <name type="scientific">Dendrobium catenatum</name>
    <dbReference type="NCBI Taxonomy" id="906689"/>
    <lineage>
        <taxon>Eukaryota</taxon>
        <taxon>Viridiplantae</taxon>
        <taxon>Streptophyta</taxon>
        <taxon>Embryophyta</taxon>
        <taxon>Tracheophyta</taxon>
        <taxon>Spermatophyta</taxon>
        <taxon>Magnoliopsida</taxon>
        <taxon>Liliopsida</taxon>
        <taxon>Asparagales</taxon>
        <taxon>Orchidaceae</taxon>
        <taxon>Epidendroideae</taxon>
        <taxon>Malaxideae</taxon>
        <taxon>Dendrobiinae</taxon>
        <taxon>Dendrobium</taxon>
    </lineage>
</organism>
<protein>
    <submittedName>
        <fullName evidence="2">Uncharacterized protein</fullName>
    </submittedName>
</protein>
<dbReference type="Proteomes" id="UP000233837">
    <property type="component" value="Unassembled WGS sequence"/>
</dbReference>
<evidence type="ECO:0000313" key="3">
    <source>
        <dbReference type="Proteomes" id="UP000233837"/>
    </source>
</evidence>
<feature type="region of interest" description="Disordered" evidence="1">
    <location>
        <begin position="1"/>
        <end position="45"/>
    </location>
</feature>
<accession>A0A2I0VEL8</accession>
<dbReference type="AlphaFoldDB" id="A0A2I0VEL8"/>
<gene>
    <name evidence="2" type="ORF">MA16_Dca016062</name>
</gene>
<evidence type="ECO:0000256" key="1">
    <source>
        <dbReference type="SAM" id="MobiDB-lite"/>
    </source>
</evidence>
<proteinExistence type="predicted"/>
<name>A0A2I0VEL8_9ASPA</name>